<organism evidence="3 4">
    <name type="scientific">Iodidimonas gelatinilytica</name>
    <dbReference type="NCBI Taxonomy" id="1236966"/>
    <lineage>
        <taxon>Bacteria</taxon>
        <taxon>Pseudomonadati</taxon>
        <taxon>Pseudomonadota</taxon>
        <taxon>Alphaproteobacteria</taxon>
        <taxon>Iodidimonadales</taxon>
        <taxon>Iodidimonadaceae</taxon>
        <taxon>Iodidimonas</taxon>
    </lineage>
</organism>
<dbReference type="InterPro" id="IPR035421">
    <property type="entry name" value="Terminase_6C"/>
</dbReference>
<accession>A0A5A7MPE2</accession>
<protein>
    <submittedName>
        <fullName evidence="3">Large terminase</fullName>
    </submittedName>
</protein>
<dbReference type="AlphaFoldDB" id="A0A5A7MPE2"/>
<feature type="domain" description="Terminase large subunit gp17-like C-terminal" evidence="2">
    <location>
        <begin position="287"/>
        <end position="431"/>
    </location>
</feature>
<dbReference type="Gene3D" id="3.30.420.240">
    <property type="match status" value="1"/>
</dbReference>
<dbReference type="RefSeq" id="WP_210431256.1">
    <property type="nucleotide sequence ID" value="NZ_BKCL01000002.1"/>
</dbReference>
<dbReference type="Pfam" id="PF03237">
    <property type="entry name" value="Terminase_6N"/>
    <property type="match status" value="1"/>
</dbReference>
<dbReference type="InterPro" id="IPR027417">
    <property type="entry name" value="P-loop_NTPase"/>
</dbReference>
<proteinExistence type="predicted"/>
<dbReference type="Pfam" id="PF17289">
    <property type="entry name" value="Terminase_6C"/>
    <property type="match status" value="1"/>
</dbReference>
<comment type="caution">
    <text evidence="3">The sequence shown here is derived from an EMBL/GenBank/DDBJ whole genome shotgun (WGS) entry which is preliminary data.</text>
</comment>
<evidence type="ECO:0000256" key="1">
    <source>
        <dbReference type="ARBA" id="ARBA00022612"/>
    </source>
</evidence>
<keyword evidence="1" id="KW-1188">Viral release from host cell</keyword>
<evidence type="ECO:0000259" key="2">
    <source>
        <dbReference type="Pfam" id="PF17289"/>
    </source>
</evidence>
<dbReference type="Gene3D" id="3.40.50.300">
    <property type="entry name" value="P-loop containing nucleotide triphosphate hydrolases"/>
    <property type="match status" value="1"/>
</dbReference>
<dbReference type="Proteomes" id="UP000322084">
    <property type="component" value="Unassembled WGS sequence"/>
</dbReference>
<reference evidence="3 4" key="1">
    <citation type="submission" date="2019-09" db="EMBL/GenBank/DDBJ databases">
        <title>NBRP : Genome information of microbial organism related human and environment.</title>
        <authorList>
            <person name="Hattori M."/>
            <person name="Oshima K."/>
            <person name="Inaba H."/>
            <person name="Suda W."/>
            <person name="Sakamoto M."/>
            <person name="Iino T."/>
            <person name="Kitahara M."/>
            <person name="Oshida Y."/>
            <person name="Iida T."/>
            <person name="Kudo T."/>
            <person name="Itoh T."/>
            <person name="Ohkuma M."/>
        </authorList>
    </citation>
    <scope>NUCLEOTIDE SEQUENCE [LARGE SCALE GENOMIC DNA]</scope>
    <source>
        <strain evidence="3 4">Hi-2</strain>
    </source>
</reference>
<evidence type="ECO:0000313" key="4">
    <source>
        <dbReference type="Proteomes" id="UP000322084"/>
    </source>
</evidence>
<gene>
    <name evidence="3" type="ORF">JCM17844_06900</name>
</gene>
<sequence length="446" mass="48575">MSAAPSMKSRAERNVGHLSSQAVARWVAGLSHEEAQALIYDWSFWARPNQLAPQGDWFCWLVLAGRGFGKTRMGAEWVRLLVEGPTPLTAGSGAPARLALVGDSFADIRDVMVDGESGILACSPPSHRPVFEPSRRRLVWPNGAVAYLYSANDPDQLRGPQHHAAWADEIAKWHEGERAWSNLVLGLRLGGNPRVVATTTPRPVGWLKRLMAEPSTVTVSGSTLDNKAHLAPQFLKEVERLYSGTRLGAQELDGRLIDEIAGALWTRDLIEASRVQKAPDLHRIVVAVDPPASHGENADACGIVVAGIDDTGIVYLLDDASCQGLRPYQWAARVAERYAAFDADRVLGEANNGGDMVEAVLRQAAPDLSYRAVRASRGKIARAEPVAALYERGLVRHVGRFDALEDEMCSYTGSTGQHSPDRLDAMVWAVTELALGRPSSPHLRRL</sequence>
<name>A0A5A7MPE2_9PROT</name>
<dbReference type="EMBL" id="BKCL01000002">
    <property type="protein sequence ID" value="GEQ97053.1"/>
    <property type="molecule type" value="Genomic_DNA"/>
</dbReference>
<evidence type="ECO:0000313" key="3">
    <source>
        <dbReference type="EMBL" id="GEQ97053.1"/>
    </source>
</evidence>